<sequence>MCNQARMRIITVLLVLVLHVELALGDDAAVLDNDQLLSALGIPSNALDHVSLSRRPFNALVEPEVPVYTFTKFQSSKKNDHRVRQLETICTTECGSEATEECVRRCMCAPCYDELYASDPVKRDNHTPFTMVHNGWYLFSLCFTRVASCSWKPASWMSGCRAFARAFS</sequence>
<keyword evidence="3" id="KW-1185">Reference proteome</keyword>
<dbReference type="AlphaFoldDB" id="A0A0D2VXW9"/>
<dbReference type="EMBL" id="KE346371">
    <property type="protein sequence ID" value="KJE96522.1"/>
    <property type="molecule type" value="Genomic_DNA"/>
</dbReference>
<dbReference type="InterPro" id="IPR031985">
    <property type="entry name" value="DUF4787"/>
</dbReference>
<feature type="signal peptide" evidence="1">
    <location>
        <begin position="1"/>
        <end position="25"/>
    </location>
</feature>
<proteinExistence type="predicted"/>
<dbReference type="OrthoDB" id="1915375at2759"/>
<accession>A0A0D2VXW9</accession>
<dbReference type="Pfam" id="PF16029">
    <property type="entry name" value="DUF4787"/>
    <property type="match status" value="1"/>
</dbReference>
<name>A0A0D2VXW9_CAPO3</name>
<protein>
    <submittedName>
        <fullName evidence="2">Uncharacterized protein</fullName>
    </submittedName>
</protein>
<evidence type="ECO:0000256" key="1">
    <source>
        <dbReference type="SAM" id="SignalP"/>
    </source>
</evidence>
<gene>
    <name evidence="2" type="ORF">CAOG_006831</name>
</gene>
<reference evidence="3" key="1">
    <citation type="submission" date="2011-02" db="EMBL/GenBank/DDBJ databases">
        <title>The Genome Sequence of Capsaspora owczarzaki ATCC 30864.</title>
        <authorList>
            <person name="Russ C."/>
            <person name="Cuomo C."/>
            <person name="Burger G."/>
            <person name="Gray M.W."/>
            <person name="Holland P.W.H."/>
            <person name="King N."/>
            <person name="Lang F.B.F."/>
            <person name="Roger A.J."/>
            <person name="Ruiz-Trillo I."/>
            <person name="Young S.K."/>
            <person name="Zeng Q."/>
            <person name="Gargeya S."/>
            <person name="Alvarado L."/>
            <person name="Berlin A."/>
            <person name="Chapman S.B."/>
            <person name="Chen Z."/>
            <person name="Freedman E."/>
            <person name="Gellesch M."/>
            <person name="Goldberg J."/>
            <person name="Griggs A."/>
            <person name="Gujja S."/>
            <person name="Heilman E."/>
            <person name="Heiman D."/>
            <person name="Howarth C."/>
            <person name="Mehta T."/>
            <person name="Neiman D."/>
            <person name="Pearson M."/>
            <person name="Roberts A."/>
            <person name="Saif S."/>
            <person name="Shea T."/>
            <person name="Shenoy N."/>
            <person name="Sisk P."/>
            <person name="Stolte C."/>
            <person name="Sykes S."/>
            <person name="White J."/>
            <person name="Yandava C."/>
            <person name="Haas B."/>
            <person name="Nusbaum C."/>
            <person name="Birren B."/>
        </authorList>
    </citation>
    <scope>NUCLEOTIDE SEQUENCE</scope>
    <source>
        <strain evidence="3">ATCC 30864</strain>
    </source>
</reference>
<keyword evidence="1" id="KW-0732">Signal</keyword>
<dbReference type="Proteomes" id="UP000008743">
    <property type="component" value="Unassembled WGS sequence"/>
</dbReference>
<evidence type="ECO:0000313" key="2">
    <source>
        <dbReference type="EMBL" id="KJE96522.1"/>
    </source>
</evidence>
<feature type="chain" id="PRO_5002253994" evidence="1">
    <location>
        <begin position="26"/>
        <end position="168"/>
    </location>
</feature>
<organism evidence="2 3">
    <name type="scientific">Capsaspora owczarzaki (strain ATCC 30864)</name>
    <dbReference type="NCBI Taxonomy" id="595528"/>
    <lineage>
        <taxon>Eukaryota</taxon>
        <taxon>Filasterea</taxon>
        <taxon>Capsaspora</taxon>
    </lineage>
</organism>
<evidence type="ECO:0000313" key="3">
    <source>
        <dbReference type="Proteomes" id="UP000008743"/>
    </source>
</evidence>